<evidence type="ECO:0000313" key="2">
    <source>
        <dbReference type="EMBL" id="KIM90240.1"/>
    </source>
</evidence>
<dbReference type="InParanoid" id="A0A0C3G1S0"/>
<protein>
    <submittedName>
        <fullName evidence="2">Uncharacterized protein</fullName>
    </submittedName>
</protein>
<gene>
    <name evidence="2" type="ORF">PILCRDRAFT_811955</name>
</gene>
<feature type="compositionally biased region" description="Low complexity" evidence="1">
    <location>
        <begin position="12"/>
        <end position="24"/>
    </location>
</feature>
<evidence type="ECO:0000313" key="3">
    <source>
        <dbReference type="Proteomes" id="UP000054166"/>
    </source>
</evidence>
<keyword evidence="3" id="KW-1185">Reference proteome</keyword>
<dbReference type="EMBL" id="KN832973">
    <property type="protein sequence ID" value="KIM90240.1"/>
    <property type="molecule type" value="Genomic_DNA"/>
</dbReference>
<reference evidence="2 3" key="1">
    <citation type="submission" date="2014-04" db="EMBL/GenBank/DDBJ databases">
        <authorList>
            <consortium name="DOE Joint Genome Institute"/>
            <person name="Kuo A."/>
            <person name="Tarkka M."/>
            <person name="Buscot F."/>
            <person name="Kohler A."/>
            <person name="Nagy L.G."/>
            <person name="Floudas D."/>
            <person name="Copeland A."/>
            <person name="Barry K.W."/>
            <person name="Cichocki N."/>
            <person name="Veneault-Fourrey C."/>
            <person name="LaButti K."/>
            <person name="Lindquist E.A."/>
            <person name="Lipzen A."/>
            <person name="Lundell T."/>
            <person name="Morin E."/>
            <person name="Murat C."/>
            <person name="Sun H."/>
            <person name="Tunlid A."/>
            <person name="Henrissat B."/>
            <person name="Grigoriev I.V."/>
            <person name="Hibbett D.S."/>
            <person name="Martin F."/>
            <person name="Nordberg H.P."/>
            <person name="Cantor M.N."/>
            <person name="Hua S.X."/>
        </authorList>
    </citation>
    <scope>NUCLEOTIDE SEQUENCE [LARGE SCALE GENOMIC DNA]</scope>
    <source>
        <strain evidence="2 3">F 1598</strain>
    </source>
</reference>
<feature type="region of interest" description="Disordered" evidence="1">
    <location>
        <begin position="1"/>
        <end position="24"/>
    </location>
</feature>
<dbReference type="Proteomes" id="UP000054166">
    <property type="component" value="Unassembled WGS sequence"/>
</dbReference>
<proteinExistence type="predicted"/>
<organism evidence="2 3">
    <name type="scientific">Piloderma croceum (strain F 1598)</name>
    <dbReference type="NCBI Taxonomy" id="765440"/>
    <lineage>
        <taxon>Eukaryota</taxon>
        <taxon>Fungi</taxon>
        <taxon>Dikarya</taxon>
        <taxon>Basidiomycota</taxon>
        <taxon>Agaricomycotina</taxon>
        <taxon>Agaricomycetes</taxon>
        <taxon>Agaricomycetidae</taxon>
        <taxon>Atheliales</taxon>
        <taxon>Atheliaceae</taxon>
        <taxon>Piloderma</taxon>
    </lineage>
</organism>
<accession>A0A0C3G1S0</accession>
<dbReference type="HOGENOM" id="CLU_1636026_0_0_1"/>
<dbReference type="AlphaFoldDB" id="A0A0C3G1S0"/>
<feature type="compositionally biased region" description="Basic and acidic residues" evidence="1">
    <location>
        <begin position="1"/>
        <end position="10"/>
    </location>
</feature>
<name>A0A0C3G1S0_PILCF</name>
<sequence length="162" mass="18105">MTWRLADEHAYTSSSTNINPTSNPKFHQYPNNAHELFWSQAILSFDPSASLSILPKSETGLKRISSVPFLPQPLRVSVRNFLRSVSTTKPQASLPSPAMYSTTVAIGYEDGTKRHDGKERGRLSEHWTSCPDLESKAEVTLFVAGKMYIGKEMKYLGRDGIL</sequence>
<reference evidence="3" key="2">
    <citation type="submission" date="2015-01" db="EMBL/GenBank/DDBJ databases">
        <title>Evolutionary Origins and Diversification of the Mycorrhizal Mutualists.</title>
        <authorList>
            <consortium name="DOE Joint Genome Institute"/>
            <consortium name="Mycorrhizal Genomics Consortium"/>
            <person name="Kohler A."/>
            <person name="Kuo A."/>
            <person name="Nagy L.G."/>
            <person name="Floudas D."/>
            <person name="Copeland A."/>
            <person name="Barry K.W."/>
            <person name="Cichocki N."/>
            <person name="Veneault-Fourrey C."/>
            <person name="LaButti K."/>
            <person name="Lindquist E.A."/>
            <person name="Lipzen A."/>
            <person name="Lundell T."/>
            <person name="Morin E."/>
            <person name="Murat C."/>
            <person name="Riley R."/>
            <person name="Ohm R."/>
            <person name="Sun H."/>
            <person name="Tunlid A."/>
            <person name="Henrissat B."/>
            <person name="Grigoriev I.V."/>
            <person name="Hibbett D.S."/>
            <person name="Martin F."/>
        </authorList>
    </citation>
    <scope>NUCLEOTIDE SEQUENCE [LARGE SCALE GENOMIC DNA]</scope>
    <source>
        <strain evidence="3">F 1598</strain>
    </source>
</reference>
<evidence type="ECO:0000256" key="1">
    <source>
        <dbReference type="SAM" id="MobiDB-lite"/>
    </source>
</evidence>